<dbReference type="Proteomes" id="UP001500507">
    <property type="component" value="Unassembled WGS sequence"/>
</dbReference>
<dbReference type="InterPro" id="IPR036641">
    <property type="entry name" value="HPT_dom_sf"/>
</dbReference>
<protein>
    <recommendedName>
        <fullName evidence="3">Hpt domain-containing protein</fullName>
    </recommendedName>
</protein>
<gene>
    <name evidence="1" type="ORF">GCM10009117_12040</name>
</gene>
<proteinExistence type="predicted"/>
<evidence type="ECO:0000313" key="2">
    <source>
        <dbReference type="Proteomes" id="UP001500507"/>
    </source>
</evidence>
<evidence type="ECO:0008006" key="3">
    <source>
        <dbReference type="Google" id="ProtNLM"/>
    </source>
</evidence>
<keyword evidence="2" id="KW-1185">Reference proteome</keyword>
<reference evidence="2" key="1">
    <citation type="journal article" date="2019" name="Int. J. Syst. Evol. Microbiol.">
        <title>The Global Catalogue of Microorganisms (GCM) 10K type strain sequencing project: providing services to taxonomists for standard genome sequencing and annotation.</title>
        <authorList>
            <consortium name="The Broad Institute Genomics Platform"/>
            <consortium name="The Broad Institute Genome Sequencing Center for Infectious Disease"/>
            <person name="Wu L."/>
            <person name="Ma J."/>
        </authorList>
    </citation>
    <scope>NUCLEOTIDE SEQUENCE [LARGE SCALE GENOMIC DNA]</scope>
    <source>
        <strain evidence="2">JCM 16082</strain>
    </source>
</reference>
<organism evidence="1 2">
    <name type="scientific">Gangjinia marincola</name>
    <dbReference type="NCBI Taxonomy" id="578463"/>
    <lineage>
        <taxon>Bacteria</taxon>
        <taxon>Pseudomonadati</taxon>
        <taxon>Bacteroidota</taxon>
        <taxon>Flavobacteriia</taxon>
        <taxon>Flavobacteriales</taxon>
        <taxon>Flavobacteriaceae</taxon>
        <taxon>Gangjinia</taxon>
    </lineage>
</organism>
<evidence type="ECO:0000313" key="1">
    <source>
        <dbReference type="EMBL" id="GAA0872057.1"/>
    </source>
</evidence>
<comment type="caution">
    <text evidence="1">The sequence shown here is derived from an EMBL/GenBank/DDBJ whole genome shotgun (WGS) entry which is preliminary data.</text>
</comment>
<accession>A0ABP3XWQ5</accession>
<dbReference type="Gene3D" id="1.20.120.160">
    <property type="entry name" value="HPT domain"/>
    <property type="match status" value="1"/>
</dbReference>
<name>A0ABP3XWQ5_9FLAO</name>
<dbReference type="RefSeq" id="WP_343764883.1">
    <property type="nucleotide sequence ID" value="NZ_BAAAFG010000013.1"/>
</dbReference>
<dbReference type="SUPFAM" id="SSF47226">
    <property type="entry name" value="Histidine-containing phosphotransfer domain, HPT domain"/>
    <property type="match status" value="1"/>
</dbReference>
<dbReference type="EMBL" id="BAAAFG010000013">
    <property type="protein sequence ID" value="GAA0872057.1"/>
    <property type="molecule type" value="Genomic_DNA"/>
</dbReference>
<sequence length="113" mass="12997">MSAYNLTNVHEMADGDEEFVKTVIETFIEELPPDIKGLNQAVEYENAQLAYQYAHKIKPNLELFGLNLMDSVLKIENWRNNMDTEIYEINQAAQNISDKVTLAVAELQKDYNL</sequence>